<dbReference type="GO" id="GO:0045454">
    <property type="term" value="P:cell redox homeostasis"/>
    <property type="evidence" value="ECO:0007669"/>
    <property type="project" value="TreeGrafter"/>
</dbReference>
<keyword evidence="10 11" id="KW-0804">Transcription</keyword>
<feature type="binding site" evidence="11">
    <location>
        <position position="35"/>
    </location>
    <ligand>
        <name>[4Fe-4S] cluster</name>
        <dbReference type="ChEBI" id="CHEBI:49883"/>
    </ligand>
</feature>
<evidence type="ECO:0000256" key="6">
    <source>
        <dbReference type="ARBA" id="ARBA00023014"/>
    </source>
</evidence>
<reference evidence="14 15" key="1">
    <citation type="submission" date="2020-08" db="EMBL/GenBank/DDBJ databases">
        <title>Genomic Encyclopedia of Type Strains, Phase IV (KMG-IV): sequencing the most valuable type-strain genomes for metagenomic binning, comparative biology and taxonomic classification.</title>
        <authorList>
            <person name="Goeker M."/>
        </authorList>
    </citation>
    <scope>NUCLEOTIDE SEQUENCE [LARGE SCALE GENOMIC DNA]</scope>
    <source>
        <strain evidence="14 15">DSM 40141</strain>
    </source>
</reference>
<evidence type="ECO:0000256" key="10">
    <source>
        <dbReference type="ARBA" id="ARBA00023163"/>
    </source>
</evidence>
<evidence type="ECO:0000256" key="11">
    <source>
        <dbReference type="HAMAP-Rule" id="MF_01479"/>
    </source>
</evidence>
<organism evidence="14 15">
    <name type="scientific">Streptomyces candidus</name>
    <dbReference type="NCBI Taxonomy" id="67283"/>
    <lineage>
        <taxon>Bacteria</taxon>
        <taxon>Bacillati</taxon>
        <taxon>Actinomycetota</taxon>
        <taxon>Actinomycetes</taxon>
        <taxon>Kitasatosporales</taxon>
        <taxon>Streptomycetaceae</taxon>
        <taxon>Streptomyces</taxon>
    </lineage>
</organism>
<accession>A0A7X0HPE2</accession>
<dbReference type="GO" id="GO:0051539">
    <property type="term" value="F:4 iron, 4 sulfur cluster binding"/>
    <property type="evidence" value="ECO:0007669"/>
    <property type="project" value="UniProtKB-UniRule"/>
</dbReference>
<evidence type="ECO:0000256" key="4">
    <source>
        <dbReference type="ARBA" id="ARBA00022723"/>
    </source>
</evidence>
<dbReference type="Pfam" id="PF02467">
    <property type="entry name" value="Whib"/>
    <property type="match status" value="1"/>
</dbReference>
<evidence type="ECO:0000313" key="14">
    <source>
        <dbReference type="EMBL" id="MBB6439883.1"/>
    </source>
</evidence>
<keyword evidence="4 11" id="KW-0479">Metal-binding</keyword>
<dbReference type="GO" id="GO:0003677">
    <property type="term" value="F:DNA binding"/>
    <property type="evidence" value="ECO:0007669"/>
    <property type="project" value="UniProtKB-UniRule"/>
</dbReference>
<evidence type="ECO:0000256" key="2">
    <source>
        <dbReference type="ARBA" id="ARBA00006597"/>
    </source>
</evidence>
<dbReference type="RefSeq" id="WP_185036371.1">
    <property type="nucleotide sequence ID" value="NZ_JACHEM010000031.1"/>
</dbReference>
<protein>
    <recommendedName>
        <fullName evidence="11">Transcriptional regulator WhiB</fullName>
    </recommendedName>
</protein>
<keyword evidence="15" id="KW-1185">Reference proteome</keyword>
<dbReference type="HAMAP" id="MF_01479">
    <property type="entry name" value="WhiB"/>
    <property type="match status" value="1"/>
</dbReference>
<feature type="binding site" evidence="11">
    <location>
        <position position="44"/>
    </location>
    <ligand>
        <name>[4Fe-4S] cluster</name>
        <dbReference type="ChEBI" id="CHEBI:49883"/>
    </ligand>
</feature>
<evidence type="ECO:0000256" key="1">
    <source>
        <dbReference type="ARBA" id="ARBA00004496"/>
    </source>
</evidence>
<dbReference type="Proteomes" id="UP000540423">
    <property type="component" value="Unassembled WGS sequence"/>
</dbReference>
<feature type="region of interest" description="Disordered" evidence="12">
    <location>
        <begin position="64"/>
        <end position="91"/>
    </location>
</feature>
<evidence type="ECO:0000256" key="12">
    <source>
        <dbReference type="SAM" id="MobiDB-lite"/>
    </source>
</evidence>
<evidence type="ECO:0000256" key="5">
    <source>
        <dbReference type="ARBA" id="ARBA00023004"/>
    </source>
</evidence>
<comment type="caution">
    <text evidence="14">The sequence shown here is derived from an EMBL/GenBank/DDBJ whole genome shotgun (WGS) entry which is preliminary data.</text>
</comment>
<comment type="PTM">
    <text evidence="11">The Fe-S cluster can be nitrosylated by nitric oxide (NO).</text>
</comment>
<dbReference type="GO" id="GO:0045892">
    <property type="term" value="P:negative regulation of DNA-templated transcription"/>
    <property type="evidence" value="ECO:0007669"/>
    <property type="project" value="TreeGrafter"/>
</dbReference>
<gene>
    <name evidence="11" type="primary">whiB</name>
    <name evidence="14" type="ORF">HNQ79_006395</name>
</gene>
<comment type="subcellular location">
    <subcellularLocation>
        <location evidence="1 11">Cytoplasm</location>
    </subcellularLocation>
</comment>
<evidence type="ECO:0000259" key="13">
    <source>
        <dbReference type="PROSITE" id="PS51674"/>
    </source>
</evidence>
<keyword evidence="6 11" id="KW-0411">Iron-sulfur</keyword>
<keyword evidence="5 11" id="KW-0408">Iron</keyword>
<evidence type="ECO:0000256" key="8">
    <source>
        <dbReference type="ARBA" id="ARBA00023125"/>
    </source>
</evidence>
<sequence>MAHRDWRHEAECRKTSLPDMFFPDARQAEYAKAYCRACPVAEQCLRYALDERLDEGVYGGLTEAERRRIHRRNTPGSTPGSNRGKKKEGAA</sequence>
<keyword evidence="7 11" id="KW-0805">Transcription regulation</keyword>
<evidence type="ECO:0000313" key="15">
    <source>
        <dbReference type="Proteomes" id="UP000540423"/>
    </source>
</evidence>
<comment type="similarity">
    <text evidence="2 11">Belongs to the WhiB family.</text>
</comment>
<dbReference type="PANTHER" id="PTHR38839">
    <property type="entry name" value="TRANSCRIPTIONAL REGULATOR WHID-RELATED"/>
    <property type="match status" value="1"/>
</dbReference>
<dbReference type="GO" id="GO:0035731">
    <property type="term" value="F:dinitrosyl-iron complex binding"/>
    <property type="evidence" value="ECO:0007669"/>
    <property type="project" value="UniProtKB-UniRule"/>
</dbReference>
<dbReference type="GO" id="GO:0005737">
    <property type="term" value="C:cytoplasm"/>
    <property type="evidence" value="ECO:0007669"/>
    <property type="project" value="UniProtKB-SubCell"/>
</dbReference>
<name>A0A7X0HPE2_9ACTN</name>
<feature type="binding site" evidence="11">
    <location>
        <position position="38"/>
    </location>
    <ligand>
        <name>[4Fe-4S] cluster</name>
        <dbReference type="ChEBI" id="CHEBI:49883"/>
    </ligand>
</feature>
<comment type="cofactor">
    <cofactor evidence="11">
        <name>[4Fe-4S] cluster</name>
        <dbReference type="ChEBI" id="CHEBI:49883"/>
    </cofactor>
    <text evidence="11">Binds 1 [4Fe-4S] cluster per subunit. Following nitrosylation of the [4Fe-4S] cluster binds 1 [4Fe-8(NO)] cluster per subunit.</text>
</comment>
<dbReference type="GO" id="GO:0046872">
    <property type="term" value="F:metal ion binding"/>
    <property type="evidence" value="ECO:0007669"/>
    <property type="project" value="UniProtKB-KW"/>
</dbReference>
<proteinExistence type="inferred from homology"/>
<dbReference type="GO" id="GO:0047134">
    <property type="term" value="F:protein-disulfide reductase [NAD(P)H] activity"/>
    <property type="evidence" value="ECO:0007669"/>
    <property type="project" value="TreeGrafter"/>
</dbReference>
<dbReference type="InterPro" id="IPR034768">
    <property type="entry name" value="4FE4S_WBL"/>
</dbReference>
<evidence type="ECO:0000256" key="7">
    <source>
        <dbReference type="ARBA" id="ARBA00023015"/>
    </source>
</evidence>
<keyword evidence="3 11" id="KW-0004">4Fe-4S</keyword>
<evidence type="ECO:0000256" key="3">
    <source>
        <dbReference type="ARBA" id="ARBA00022485"/>
    </source>
</evidence>
<dbReference type="PROSITE" id="PS51674">
    <property type="entry name" value="4FE4S_WBL"/>
    <property type="match status" value="1"/>
</dbReference>
<keyword evidence="8 11" id="KW-0238">DNA-binding</keyword>
<keyword evidence="11" id="KW-0963">Cytoplasm</keyword>
<dbReference type="InterPro" id="IPR003482">
    <property type="entry name" value="Whib"/>
</dbReference>
<comment type="PTM">
    <text evidence="11">Upon Fe-S cluster removal intramolecular disulfide bonds are formed.</text>
</comment>
<feature type="domain" description="4Fe-4S Wbl-type" evidence="13">
    <location>
        <begin position="11"/>
        <end position="68"/>
    </location>
</feature>
<dbReference type="AlphaFoldDB" id="A0A7X0HPE2"/>
<evidence type="ECO:0000256" key="9">
    <source>
        <dbReference type="ARBA" id="ARBA00023157"/>
    </source>
</evidence>
<keyword evidence="9 11" id="KW-1015">Disulfide bond</keyword>
<comment type="function">
    <text evidence="11">Acts as a transcriptional regulator. Probably redox-responsive. The apo- but not holo-form probably binds DNA.</text>
</comment>
<feature type="binding site" evidence="11">
    <location>
        <position position="12"/>
    </location>
    <ligand>
        <name>[4Fe-4S] cluster</name>
        <dbReference type="ChEBI" id="CHEBI:49883"/>
    </ligand>
</feature>
<dbReference type="EMBL" id="JACHEM010000031">
    <property type="protein sequence ID" value="MBB6439883.1"/>
    <property type="molecule type" value="Genomic_DNA"/>
</dbReference>